<keyword evidence="2" id="KW-1185">Reference proteome</keyword>
<sequence>MRMVVMLKERLACPPEQAWRALQSPTVMREVAGPWLGYASEEDGGFPSTWTQGDHPVRLLGAGLVPMGQQDIDLTFDTATHQGVRIVRDTGRGVDGVPGVLRSWYHRMAVAPHPDDPTETLYRDRLEFDAGPLTPAMWAGLWPLWQWRGLRLKQLAPSFDHEFAPEDAAA</sequence>
<accession>A0ABW4LIA2</accession>
<proteinExistence type="predicted"/>
<comment type="caution">
    <text evidence="1">The sequence shown here is derived from an EMBL/GenBank/DDBJ whole genome shotgun (WGS) entry which is preliminary data.</text>
</comment>
<dbReference type="EMBL" id="JBHUEA010000018">
    <property type="protein sequence ID" value="MFD1722247.1"/>
    <property type="molecule type" value="Genomic_DNA"/>
</dbReference>
<organism evidence="1 2">
    <name type="scientific">Amnibacterium endophyticum</name>
    <dbReference type="NCBI Taxonomy" id="2109337"/>
    <lineage>
        <taxon>Bacteria</taxon>
        <taxon>Bacillati</taxon>
        <taxon>Actinomycetota</taxon>
        <taxon>Actinomycetes</taxon>
        <taxon>Micrococcales</taxon>
        <taxon>Microbacteriaceae</taxon>
        <taxon>Amnibacterium</taxon>
    </lineage>
</organism>
<evidence type="ECO:0000313" key="2">
    <source>
        <dbReference type="Proteomes" id="UP001597347"/>
    </source>
</evidence>
<dbReference type="Proteomes" id="UP001597347">
    <property type="component" value="Unassembled WGS sequence"/>
</dbReference>
<evidence type="ECO:0000313" key="1">
    <source>
        <dbReference type="EMBL" id="MFD1722247.1"/>
    </source>
</evidence>
<dbReference type="RefSeq" id="WP_377935181.1">
    <property type="nucleotide sequence ID" value="NZ_JBHUEA010000018.1"/>
</dbReference>
<name>A0ABW4LIA2_9MICO</name>
<gene>
    <name evidence="1" type="ORF">ACFSBI_11865</name>
</gene>
<evidence type="ECO:0008006" key="3">
    <source>
        <dbReference type="Google" id="ProtNLM"/>
    </source>
</evidence>
<protein>
    <recommendedName>
        <fullName evidence="3">SRPBCC family protein</fullName>
    </recommendedName>
</protein>
<reference evidence="2" key="1">
    <citation type="journal article" date="2019" name="Int. J. Syst. Evol. Microbiol.">
        <title>The Global Catalogue of Microorganisms (GCM) 10K type strain sequencing project: providing services to taxonomists for standard genome sequencing and annotation.</title>
        <authorList>
            <consortium name="The Broad Institute Genomics Platform"/>
            <consortium name="The Broad Institute Genome Sequencing Center for Infectious Disease"/>
            <person name="Wu L."/>
            <person name="Ma J."/>
        </authorList>
    </citation>
    <scope>NUCLEOTIDE SEQUENCE [LARGE SCALE GENOMIC DNA]</scope>
    <source>
        <strain evidence="2">CGMCC 1.12471</strain>
    </source>
</reference>